<dbReference type="AlphaFoldDB" id="A0A1E3PAH4"/>
<evidence type="ECO:0000313" key="2">
    <source>
        <dbReference type="EMBL" id="ODQ62368.1"/>
    </source>
</evidence>
<dbReference type="GO" id="GO:0031511">
    <property type="term" value="C:Mis6-Sim4 complex"/>
    <property type="evidence" value="ECO:0007669"/>
    <property type="project" value="InterPro"/>
</dbReference>
<gene>
    <name evidence="2" type="ORF">WICANDRAFT_60428</name>
</gene>
<dbReference type="Pfam" id="PF13093">
    <property type="entry name" value="FTA4"/>
    <property type="match status" value="1"/>
</dbReference>
<accession>A0A1E3PAH4</accession>
<dbReference type="InterPro" id="IPR025207">
    <property type="entry name" value="Sim4_Fta4"/>
</dbReference>
<sequence>MSNSYQSLNKQIKTHVKKLETPFKLDDTLLEICEESLSNNNNESRPLKPRELSKILKDANIILGNGYHRYYSTQAISQLTEQIFNLREQQQLDQQDLIDFLENLELPINLESDFKVYSIKDIIDQIENIPEIPQQQDEENEQFTQYNTKRQEILNKISQLENLKKKTGLVKNYKNLINLKIGERSNIQKNIQSSKNTELSNEITKLRINLERYKTLNDAQKEKFKQLLHE</sequence>
<feature type="coiled-coil region" evidence="1">
    <location>
        <begin position="196"/>
        <end position="230"/>
    </location>
</feature>
<dbReference type="RefSeq" id="XP_019041575.1">
    <property type="nucleotide sequence ID" value="XM_019182992.1"/>
</dbReference>
<evidence type="ECO:0000256" key="1">
    <source>
        <dbReference type="SAM" id="Coils"/>
    </source>
</evidence>
<dbReference type="OrthoDB" id="10589159at2759"/>
<dbReference type="Proteomes" id="UP000094112">
    <property type="component" value="Unassembled WGS sequence"/>
</dbReference>
<evidence type="ECO:0000313" key="3">
    <source>
        <dbReference type="Proteomes" id="UP000094112"/>
    </source>
</evidence>
<protein>
    <submittedName>
        <fullName evidence="2">Uncharacterized protein</fullName>
    </submittedName>
</protein>
<proteinExistence type="predicted"/>
<dbReference type="GeneID" id="30200238"/>
<organism evidence="2 3">
    <name type="scientific">Wickerhamomyces anomalus (strain ATCC 58044 / CBS 1984 / NCYC 433 / NRRL Y-366-8)</name>
    <name type="common">Yeast</name>
    <name type="synonym">Hansenula anomala</name>
    <dbReference type="NCBI Taxonomy" id="683960"/>
    <lineage>
        <taxon>Eukaryota</taxon>
        <taxon>Fungi</taxon>
        <taxon>Dikarya</taxon>
        <taxon>Ascomycota</taxon>
        <taxon>Saccharomycotina</taxon>
        <taxon>Saccharomycetes</taxon>
        <taxon>Phaffomycetales</taxon>
        <taxon>Wickerhamomycetaceae</taxon>
        <taxon>Wickerhamomyces</taxon>
    </lineage>
</organism>
<name>A0A1E3PAH4_WICAA</name>
<keyword evidence="1" id="KW-0175">Coiled coil</keyword>
<keyword evidence="3" id="KW-1185">Reference proteome</keyword>
<reference evidence="2 3" key="1">
    <citation type="journal article" date="2016" name="Proc. Natl. Acad. Sci. U.S.A.">
        <title>Comparative genomics of biotechnologically important yeasts.</title>
        <authorList>
            <person name="Riley R."/>
            <person name="Haridas S."/>
            <person name="Wolfe K.H."/>
            <person name="Lopes M.R."/>
            <person name="Hittinger C.T."/>
            <person name="Goeker M."/>
            <person name="Salamov A.A."/>
            <person name="Wisecaver J.H."/>
            <person name="Long T.M."/>
            <person name="Calvey C.H."/>
            <person name="Aerts A.L."/>
            <person name="Barry K.W."/>
            <person name="Choi C."/>
            <person name="Clum A."/>
            <person name="Coughlan A.Y."/>
            <person name="Deshpande S."/>
            <person name="Douglass A.P."/>
            <person name="Hanson S.J."/>
            <person name="Klenk H.-P."/>
            <person name="LaButti K.M."/>
            <person name="Lapidus A."/>
            <person name="Lindquist E.A."/>
            <person name="Lipzen A.M."/>
            <person name="Meier-Kolthoff J.P."/>
            <person name="Ohm R.A."/>
            <person name="Otillar R.P."/>
            <person name="Pangilinan J.L."/>
            <person name="Peng Y."/>
            <person name="Rokas A."/>
            <person name="Rosa C.A."/>
            <person name="Scheuner C."/>
            <person name="Sibirny A.A."/>
            <person name="Slot J.C."/>
            <person name="Stielow J.B."/>
            <person name="Sun H."/>
            <person name="Kurtzman C.P."/>
            <person name="Blackwell M."/>
            <person name="Grigoriev I.V."/>
            <person name="Jeffries T.W."/>
        </authorList>
    </citation>
    <scope>NUCLEOTIDE SEQUENCE [LARGE SCALE GENOMIC DNA]</scope>
    <source>
        <strain evidence="3">ATCC 58044 / CBS 1984 / NCYC 433 / NRRL Y-366-8</strain>
    </source>
</reference>
<dbReference type="EMBL" id="KV454208">
    <property type="protein sequence ID" value="ODQ62368.1"/>
    <property type="molecule type" value="Genomic_DNA"/>
</dbReference>